<accession>A0ABM5MJF9</accession>
<dbReference type="EMBL" id="CP003125">
    <property type="protein sequence ID" value="AEV19883.1"/>
    <property type="molecule type" value="Genomic_DNA"/>
</dbReference>
<dbReference type="Proteomes" id="UP000005636">
    <property type="component" value="Chromosome"/>
</dbReference>
<keyword evidence="2" id="KW-1185">Reference proteome</keyword>
<proteinExistence type="predicted"/>
<evidence type="ECO:0000313" key="2">
    <source>
        <dbReference type="Proteomes" id="UP000005636"/>
    </source>
</evidence>
<name>A0ABM5MJF9_GEOTH</name>
<reference evidence="1 2" key="1">
    <citation type="submission" date="2011-11" db="EMBL/GenBank/DDBJ databases">
        <title>Complete genome sequence of thermophilic Geobacillus thermoleovorans CCB_US3_UF5.</title>
        <authorList>
            <person name="Muhd Sakaff M.K.L."/>
            <person name="Abdul Rahman A.Y."/>
            <person name="Saito J.A."/>
            <person name="Hou S."/>
            <person name="Alam M."/>
        </authorList>
    </citation>
    <scope>NUCLEOTIDE SEQUENCE [LARGE SCALE GENOMIC DNA]</scope>
    <source>
        <strain evidence="1 2">CCB_US3_UF5</strain>
    </source>
</reference>
<organism evidence="1 2">
    <name type="scientific">Geobacillus thermoleovorans CCB_US3_UF5</name>
    <dbReference type="NCBI Taxonomy" id="1111068"/>
    <lineage>
        <taxon>Bacteria</taxon>
        <taxon>Bacillati</taxon>
        <taxon>Bacillota</taxon>
        <taxon>Bacilli</taxon>
        <taxon>Bacillales</taxon>
        <taxon>Anoxybacillaceae</taxon>
        <taxon>Geobacillus</taxon>
        <taxon>Geobacillus thermoleovorans group</taxon>
    </lineage>
</organism>
<protein>
    <recommendedName>
        <fullName evidence="3">Transposase</fullName>
    </recommendedName>
</protein>
<sequence length="42" mass="5075">MVHNIGENVYNTYRENDKNFSISEKRLSIMRDFYVNPLPKKL</sequence>
<evidence type="ECO:0008006" key="3">
    <source>
        <dbReference type="Google" id="ProtNLM"/>
    </source>
</evidence>
<gene>
    <name evidence="1" type="ORF">GTCCBUS3UF5_25800</name>
</gene>
<evidence type="ECO:0000313" key="1">
    <source>
        <dbReference type="EMBL" id="AEV19883.1"/>
    </source>
</evidence>